<dbReference type="AlphaFoldDB" id="V2X5R0"/>
<gene>
    <name evidence="2" type="ORF">Moror_15353</name>
</gene>
<reference evidence="2 3" key="1">
    <citation type="journal article" date="2014" name="BMC Genomics">
        <title>Genome and secretome analysis of the hemibiotrophic fungal pathogen, Moniliophthora roreri, which causes frosty pod rot disease of cacao: mechanisms of the biotrophic and necrotrophic phases.</title>
        <authorList>
            <person name="Meinhardt L.W."/>
            <person name="Costa G.G.L."/>
            <person name="Thomazella D.P.T."/>
            <person name="Teixeira P.J.P.L."/>
            <person name="Carazzolle M.F."/>
            <person name="Schuster S.C."/>
            <person name="Carlson J.E."/>
            <person name="Guiltinan M.J."/>
            <person name="Mieczkowski P."/>
            <person name="Farmer A."/>
            <person name="Ramaraj T."/>
            <person name="Crozier J."/>
            <person name="Davis R.E."/>
            <person name="Shao J."/>
            <person name="Melnick R.L."/>
            <person name="Pereira G.A.G."/>
            <person name="Bailey B.A."/>
        </authorList>
    </citation>
    <scope>NUCLEOTIDE SEQUENCE [LARGE SCALE GENOMIC DNA]</scope>
    <source>
        <strain evidence="2 3">MCA 2997</strain>
    </source>
</reference>
<proteinExistence type="predicted"/>
<feature type="signal peptide" evidence="1">
    <location>
        <begin position="1"/>
        <end position="22"/>
    </location>
</feature>
<dbReference type="EMBL" id="AWSO01000741">
    <property type="protein sequence ID" value="ESK87795.1"/>
    <property type="molecule type" value="Genomic_DNA"/>
</dbReference>
<protein>
    <submittedName>
        <fullName evidence="2">Immunomodulatory protein</fullName>
    </submittedName>
</protein>
<dbReference type="KEGG" id="mrr:Moror_15353"/>
<accession>V2X5R0</accession>
<comment type="caution">
    <text evidence="2">The sequence shown here is derived from an EMBL/GenBank/DDBJ whole genome shotgun (WGS) entry which is preliminary data.</text>
</comment>
<dbReference type="Proteomes" id="UP000017559">
    <property type="component" value="Unassembled WGS sequence"/>
</dbReference>
<name>V2X5R0_MONRO</name>
<dbReference type="OrthoDB" id="3106688at2759"/>
<evidence type="ECO:0000313" key="3">
    <source>
        <dbReference type="Proteomes" id="UP000017559"/>
    </source>
</evidence>
<sequence length="190" mass="20950">MFAKRLCAFFTVSLYALSVIAADADPFAGCSSTSKEKIGEQKNVVMEKFKCPKKPGLDEAKIQSNGPLNVCGDRCDSSCYKDRPAPYYTSSDCDVLYKGIWYESQNHVQGNTFTIDAGDSAKFYYGTCLVYFVNKSDSNQLKYCMNDLGSVLKYLTNDPNNACKSGGTCTSIDQSRPQWYIAAVGQNPTD</sequence>
<organism evidence="2 3">
    <name type="scientific">Moniliophthora roreri (strain MCA 2997)</name>
    <name type="common">Cocoa frosty pod rot fungus</name>
    <name type="synonym">Crinipellis roreri</name>
    <dbReference type="NCBI Taxonomy" id="1381753"/>
    <lineage>
        <taxon>Eukaryota</taxon>
        <taxon>Fungi</taxon>
        <taxon>Dikarya</taxon>
        <taxon>Basidiomycota</taxon>
        <taxon>Agaricomycotina</taxon>
        <taxon>Agaricomycetes</taxon>
        <taxon>Agaricomycetidae</taxon>
        <taxon>Agaricales</taxon>
        <taxon>Marasmiineae</taxon>
        <taxon>Marasmiaceae</taxon>
        <taxon>Moniliophthora</taxon>
    </lineage>
</organism>
<keyword evidence="3" id="KW-1185">Reference proteome</keyword>
<keyword evidence="1" id="KW-0732">Signal</keyword>
<evidence type="ECO:0000256" key="1">
    <source>
        <dbReference type="SAM" id="SignalP"/>
    </source>
</evidence>
<evidence type="ECO:0000313" key="2">
    <source>
        <dbReference type="EMBL" id="ESK87795.1"/>
    </source>
</evidence>
<dbReference type="HOGENOM" id="CLU_107676_1_0_1"/>
<feature type="chain" id="PRO_5004712209" evidence="1">
    <location>
        <begin position="23"/>
        <end position="190"/>
    </location>
</feature>